<protein>
    <submittedName>
        <fullName evidence="1">Uncharacterized protein</fullName>
    </submittedName>
</protein>
<reference evidence="1" key="1">
    <citation type="journal article" date="2021" name="Proc. Natl. Acad. Sci. U.S.A.">
        <title>A Catalog of Tens of Thousands of Viruses from Human Metagenomes Reveals Hidden Associations with Chronic Diseases.</title>
        <authorList>
            <person name="Tisza M.J."/>
            <person name="Buck C.B."/>
        </authorList>
    </citation>
    <scope>NUCLEOTIDE SEQUENCE</scope>
    <source>
        <strain evidence="1">CtE0n6</strain>
    </source>
</reference>
<name>A0A8S5RG06_9VIRU</name>
<accession>A0A8S5RG06</accession>
<proteinExistence type="predicted"/>
<evidence type="ECO:0000313" key="1">
    <source>
        <dbReference type="EMBL" id="DAE30009.1"/>
    </source>
</evidence>
<organism evidence="1">
    <name type="scientific">virus sp. ctE0n6</name>
    <dbReference type="NCBI Taxonomy" id="2827985"/>
    <lineage>
        <taxon>Viruses</taxon>
    </lineage>
</organism>
<sequence length="156" mass="18539">MTPYENVTDRFIRKIKQDKEYFCISGVTEEEFEEILSQRTLELLEDSLNEIQPLIAVQQNINFLDKNDFMEQFNFDLTAIEEDLISDMMVVKYFDEELVKLKTMQKYLGDDIKVFSPAAERTSFINMITYKRNLFSTKLANYNTKHRLTGKFLLPY</sequence>
<dbReference type="EMBL" id="BK059101">
    <property type="protein sequence ID" value="DAE30009.1"/>
    <property type="molecule type" value="Genomic_DNA"/>
</dbReference>